<dbReference type="Proteomes" id="UP000477911">
    <property type="component" value="Unassembled WGS sequence"/>
</dbReference>
<dbReference type="InterPro" id="IPR011701">
    <property type="entry name" value="MFS"/>
</dbReference>
<accession>A0A6L7G514</accession>
<evidence type="ECO:0000259" key="5">
    <source>
        <dbReference type="PROSITE" id="PS50850"/>
    </source>
</evidence>
<evidence type="ECO:0000256" key="3">
    <source>
        <dbReference type="ARBA" id="ARBA00023136"/>
    </source>
</evidence>
<dbReference type="PANTHER" id="PTHR43129">
    <property type="entry name" value="FOSMIDOMYCIN RESISTANCE PROTEIN"/>
    <property type="match status" value="1"/>
</dbReference>
<dbReference type="PROSITE" id="PS50850">
    <property type="entry name" value="MFS"/>
    <property type="match status" value="1"/>
</dbReference>
<dbReference type="InterPro" id="IPR020846">
    <property type="entry name" value="MFS_dom"/>
</dbReference>
<comment type="caution">
    <text evidence="6">The sequence shown here is derived from an EMBL/GenBank/DDBJ whole genome shotgun (WGS) entry which is preliminary data.</text>
</comment>
<dbReference type="AlphaFoldDB" id="A0A6L7G514"/>
<evidence type="ECO:0000313" key="6">
    <source>
        <dbReference type="EMBL" id="MXN19454.1"/>
    </source>
</evidence>
<feature type="transmembrane region" description="Helical" evidence="4">
    <location>
        <begin position="81"/>
        <end position="99"/>
    </location>
</feature>
<reference evidence="6 7" key="1">
    <citation type="submission" date="2019-12" db="EMBL/GenBank/DDBJ databases">
        <authorList>
            <person name="Li M."/>
        </authorList>
    </citation>
    <scope>NUCLEOTIDE SEQUENCE [LARGE SCALE GENOMIC DNA]</scope>
    <source>
        <strain evidence="6 7">GBMRC 2024</strain>
    </source>
</reference>
<keyword evidence="7" id="KW-1185">Reference proteome</keyword>
<dbReference type="Pfam" id="PF07690">
    <property type="entry name" value="MFS_1"/>
    <property type="match status" value="1"/>
</dbReference>
<name>A0A6L7G514_9RHOB</name>
<feature type="transmembrane region" description="Helical" evidence="4">
    <location>
        <begin position="371"/>
        <end position="389"/>
    </location>
</feature>
<dbReference type="SUPFAM" id="SSF103473">
    <property type="entry name" value="MFS general substrate transporter"/>
    <property type="match status" value="1"/>
</dbReference>
<dbReference type="PANTHER" id="PTHR43129:SF1">
    <property type="entry name" value="FOSMIDOMYCIN RESISTANCE PROTEIN"/>
    <property type="match status" value="1"/>
</dbReference>
<keyword evidence="1 4" id="KW-0812">Transmembrane</keyword>
<gene>
    <name evidence="6" type="ORF">GR170_16600</name>
</gene>
<evidence type="ECO:0000313" key="7">
    <source>
        <dbReference type="Proteomes" id="UP000477911"/>
    </source>
</evidence>
<feature type="transmembrane region" description="Helical" evidence="4">
    <location>
        <begin position="342"/>
        <end position="365"/>
    </location>
</feature>
<feature type="transmembrane region" description="Helical" evidence="4">
    <location>
        <begin position="281"/>
        <end position="302"/>
    </location>
</feature>
<keyword evidence="3 4" id="KW-0472">Membrane</keyword>
<dbReference type="Gene3D" id="1.20.1250.20">
    <property type="entry name" value="MFS general substrate transporter like domains"/>
    <property type="match status" value="1"/>
</dbReference>
<sequence>MSLAGTVPRAGAGRVIWSVGYVHGLSHLYMLALPPLFPLLSRDLGASLAGLAGILGAFNLITAATQYLAGVAVDRFGGLRCLRIGLALSLLSLALAALAPGFWTLAGAFALCGLANAVYHPGDFQLLNSRVPAARRPFALSVHNFAGNVGFALAPALLAPVGFTLGWRAALGLAVILGLPGLLALFLLPGDAPQPRPGRRAPGQRTGLAEVAGPAVLLQLLIFTLFSLVSGGVQSFSVLAGAGHFGYGLSDLNRILALYLLVGTTGIVLGGTLLQRGWSETTAFASGIVLAMAGWGLAWSGLGGLQGYSAGMLVIGFAMGFILPARDVIVARMTPPHLQGRIYGFVTTGINIGQFGAPVLVAPMVQGGHTGLYYAFLMAALVASLLAGLSSRTARPKVQTKGHP</sequence>
<dbReference type="RefSeq" id="WP_160895577.1">
    <property type="nucleotide sequence ID" value="NZ_WUMU01000018.1"/>
</dbReference>
<feature type="transmembrane region" description="Helical" evidence="4">
    <location>
        <begin position="44"/>
        <end position="69"/>
    </location>
</feature>
<evidence type="ECO:0000256" key="4">
    <source>
        <dbReference type="SAM" id="Phobius"/>
    </source>
</evidence>
<proteinExistence type="predicted"/>
<feature type="transmembrane region" description="Helical" evidence="4">
    <location>
        <begin position="208"/>
        <end position="229"/>
    </location>
</feature>
<feature type="transmembrane region" description="Helical" evidence="4">
    <location>
        <begin position="12"/>
        <end position="32"/>
    </location>
</feature>
<dbReference type="EMBL" id="WUMU01000018">
    <property type="protein sequence ID" value="MXN19454.1"/>
    <property type="molecule type" value="Genomic_DNA"/>
</dbReference>
<organism evidence="6 7">
    <name type="scientific">Pseudooceanicola albus</name>
    <dbReference type="NCBI Taxonomy" id="2692189"/>
    <lineage>
        <taxon>Bacteria</taxon>
        <taxon>Pseudomonadati</taxon>
        <taxon>Pseudomonadota</taxon>
        <taxon>Alphaproteobacteria</taxon>
        <taxon>Rhodobacterales</taxon>
        <taxon>Paracoccaceae</taxon>
        <taxon>Pseudooceanicola</taxon>
    </lineage>
</organism>
<feature type="transmembrane region" description="Helical" evidence="4">
    <location>
        <begin position="255"/>
        <end position="274"/>
    </location>
</feature>
<evidence type="ECO:0000256" key="1">
    <source>
        <dbReference type="ARBA" id="ARBA00022692"/>
    </source>
</evidence>
<protein>
    <submittedName>
        <fullName evidence="6">MFS transporter</fullName>
    </submittedName>
</protein>
<feature type="transmembrane region" description="Helical" evidence="4">
    <location>
        <begin position="308"/>
        <end position="330"/>
    </location>
</feature>
<evidence type="ECO:0000256" key="2">
    <source>
        <dbReference type="ARBA" id="ARBA00022989"/>
    </source>
</evidence>
<keyword evidence="2 4" id="KW-1133">Transmembrane helix</keyword>
<dbReference type="GO" id="GO:0022857">
    <property type="term" value="F:transmembrane transporter activity"/>
    <property type="evidence" value="ECO:0007669"/>
    <property type="project" value="InterPro"/>
</dbReference>
<feature type="transmembrane region" description="Helical" evidence="4">
    <location>
        <begin position="169"/>
        <end position="188"/>
    </location>
</feature>
<dbReference type="GO" id="GO:0005886">
    <property type="term" value="C:plasma membrane"/>
    <property type="evidence" value="ECO:0007669"/>
    <property type="project" value="TreeGrafter"/>
</dbReference>
<dbReference type="InterPro" id="IPR036259">
    <property type="entry name" value="MFS_trans_sf"/>
</dbReference>
<feature type="domain" description="Major facilitator superfamily (MFS) profile" evidence="5">
    <location>
        <begin position="12"/>
        <end position="395"/>
    </location>
</feature>